<accession>A0AA88IG40</accession>
<evidence type="ECO:0000313" key="1">
    <source>
        <dbReference type="EMBL" id="KAK2726579.1"/>
    </source>
</evidence>
<protein>
    <submittedName>
        <fullName evidence="1">Uncharacterized protein</fullName>
    </submittedName>
</protein>
<name>A0AA88IG40_ARTSF</name>
<comment type="caution">
    <text evidence="1">The sequence shown here is derived from an EMBL/GenBank/DDBJ whole genome shotgun (WGS) entry which is preliminary data.</text>
</comment>
<dbReference type="PANTHER" id="PTHR37984">
    <property type="entry name" value="PROTEIN CBG26694"/>
    <property type="match status" value="1"/>
</dbReference>
<dbReference type="InterPro" id="IPR036397">
    <property type="entry name" value="RNaseH_sf"/>
</dbReference>
<organism evidence="1 2">
    <name type="scientific">Artemia franciscana</name>
    <name type="common">Brine shrimp</name>
    <name type="synonym">Artemia sanfranciscana</name>
    <dbReference type="NCBI Taxonomy" id="6661"/>
    <lineage>
        <taxon>Eukaryota</taxon>
        <taxon>Metazoa</taxon>
        <taxon>Ecdysozoa</taxon>
        <taxon>Arthropoda</taxon>
        <taxon>Crustacea</taxon>
        <taxon>Branchiopoda</taxon>
        <taxon>Anostraca</taxon>
        <taxon>Artemiidae</taxon>
        <taxon>Artemia</taxon>
    </lineage>
</organism>
<dbReference type="Proteomes" id="UP001187531">
    <property type="component" value="Unassembled WGS sequence"/>
</dbReference>
<sequence>MSDQMAQETKLELLFEMIIRSKFDRAIPSDDQLQLLESNPYNLDLSLNNSVGNKEKVPLQNDFPCIESKHIYETFGNLNGRGIIVDDILVSGKDEGHDENLKEVLQKAREVGVKFNLDKCIFGSTNVPYFGHLITTDGIEPDPSKAQAIREMPQPSNKDKLATLLGMTNFLFKYIPNLSFLSYLLQELRKQNVFEWTSEPTEAMEQIKTLTCSNLATFDIKANYEVPPVCLWEENQCTYRSQAVQGYIILQLHPYNITIQYVREKDLPVADTLSRLYPPHIDEGCSLDIEFHVHSVAKSIRVSNKKMGIIHEENQRPGYDRTYINEFQIFLKKWDIQLVTSSLNFPQSNSHVEKAVGIVCRIMQKAIKSNTDLYLGVLEYQNTPIDGITSLAQLLMSRSIRSILPYMLQQLQPKILQKTKFCTARNQYQEAQKQNCDKDCNDLTTTSPSGLSKEDARWTKGIVMSCVAQGPILFRLKMVDSIGGIWSI</sequence>
<dbReference type="EMBL" id="JAVRJZ010000001">
    <property type="protein sequence ID" value="KAK2726579.1"/>
    <property type="molecule type" value="Genomic_DNA"/>
</dbReference>
<evidence type="ECO:0000313" key="2">
    <source>
        <dbReference type="Proteomes" id="UP001187531"/>
    </source>
</evidence>
<dbReference type="InterPro" id="IPR050951">
    <property type="entry name" value="Retrovirus_Pol_polyprotein"/>
</dbReference>
<dbReference type="AlphaFoldDB" id="A0AA88IG40"/>
<dbReference type="InterPro" id="IPR043502">
    <property type="entry name" value="DNA/RNA_pol_sf"/>
</dbReference>
<dbReference type="Gene3D" id="3.30.70.270">
    <property type="match status" value="2"/>
</dbReference>
<dbReference type="Gene3D" id="3.30.420.10">
    <property type="entry name" value="Ribonuclease H-like superfamily/Ribonuclease H"/>
    <property type="match status" value="1"/>
</dbReference>
<keyword evidence="2" id="KW-1185">Reference proteome</keyword>
<dbReference type="InterPro" id="IPR043128">
    <property type="entry name" value="Rev_trsase/Diguanyl_cyclase"/>
</dbReference>
<reference evidence="1" key="1">
    <citation type="submission" date="2023-07" db="EMBL/GenBank/DDBJ databases">
        <title>Chromosome-level genome assembly of Artemia franciscana.</title>
        <authorList>
            <person name="Jo E."/>
        </authorList>
    </citation>
    <scope>NUCLEOTIDE SEQUENCE</scope>
    <source>
        <tissue evidence="1">Whole body</tissue>
    </source>
</reference>
<dbReference type="GO" id="GO:0071897">
    <property type="term" value="P:DNA biosynthetic process"/>
    <property type="evidence" value="ECO:0007669"/>
    <property type="project" value="UniProtKB-ARBA"/>
</dbReference>
<dbReference type="PANTHER" id="PTHR37984:SF7">
    <property type="entry name" value="INTEGRASE CATALYTIC DOMAIN-CONTAINING PROTEIN"/>
    <property type="match status" value="1"/>
</dbReference>
<gene>
    <name evidence="1" type="ORF">QYM36_007431</name>
</gene>
<dbReference type="GO" id="GO:0003676">
    <property type="term" value="F:nucleic acid binding"/>
    <property type="evidence" value="ECO:0007669"/>
    <property type="project" value="InterPro"/>
</dbReference>
<proteinExistence type="predicted"/>
<dbReference type="SUPFAM" id="SSF56672">
    <property type="entry name" value="DNA/RNA polymerases"/>
    <property type="match status" value="1"/>
</dbReference>